<dbReference type="InterPro" id="IPR037163">
    <property type="entry name" value="Spermidine_synt_N_sf"/>
</dbReference>
<name>A0A3M0C3M4_9AQUI</name>
<dbReference type="GO" id="GO:0004766">
    <property type="term" value="F:spermidine synthase activity"/>
    <property type="evidence" value="ECO:0007669"/>
    <property type="project" value="UniProtKB-UniRule"/>
</dbReference>
<dbReference type="PANTHER" id="PTHR11558:SF11">
    <property type="entry name" value="SPERMIDINE SYNTHASE"/>
    <property type="match status" value="1"/>
</dbReference>
<feature type="binding site" evidence="5">
    <location>
        <begin position="153"/>
        <end position="156"/>
    </location>
    <ligand>
        <name>spermidine</name>
        <dbReference type="ChEBI" id="CHEBI:57834"/>
    </ligand>
</feature>
<keyword evidence="4 5" id="KW-0620">Polyamine biosynthesis</keyword>
<evidence type="ECO:0000256" key="6">
    <source>
        <dbReference type="PROSITE-ProRule" id="PRU00354"/>
    </source>
</evidence>
<dbReference type="Pfam" id="PF17284">
    <property type="entry name" value="Spermine_synt_N"/>
    <property type="match status" value="1"/>
</dbReference>
<organism evidence="10 11">
    <name type="scientific">Hydrogenothermus marinus</name>
    <dbReference type="NCBI Taxonomy" id="133270"/>
    <lineage>
        <taxon>Bacteria</taxon>
        <taxon>Pseudomonadati</taxon>
        <taxon>Aquificota</taxon>
        <taxon>Aquificia</taxon>
        <taxon>Aquificales</taxon>
        <taxon>Hydrogenothermaceae</taxon>
        <taxon>Hydrogenothermus</taxon>
    </lineage>
</organism>
<keyword evidence="3 5" id="KW-0745">Spermidine biosynthesis</keyword>
<comment type="catalytic activity">
    <reaction evidence="5 8">
        <text>S-adenosyl 3-(methylsulfanyl)propylamine + putrescine = S-methyl-5'-thioadenosine + spermidine + H(+)</text>
        <dbReference type="Rhea" id="RHEA:12721"/>
        <dbReference type="ChEBI" id="CHEBI:15378"/>
        <dbReference type="ChEBI" id="CHEBI:17509"/>
        <dbReference type="ChEBI" id="CHEBI:57443"/>
        <dbReference type="ChEBI" id="CHEBI:57834"/>
        <dbReference type="ChEBI" id="CHEBI:326268"/>
        <dbReference type="EC" id="2.5.1.16"/>
    </reaction>
</comment>
<dbReference type="InterPro" id="IPR029063">
    <property type="entry name" value="SAM-dependent_MTases_sf"/>
</dbReference>
<feature type="active site" description="Proton acceptor" evidence="5 6">
    <location>
        <position position="153"/>
    </location>
</feature>
<comment type="subunit">
    <text evidence="5">Homodimer or homotetramer.</text>
</comment>
<dbReference type="EMBL" id="REFO01000010">
    <property type="protein sequence ID" value="RMA97562.1"/>
    <property type="molecule type" value="Genomic_DNA"/>
</dbReference>
<feature type="binding site" evidence="5">
    <location>
        <position position="29"/>
    </location>
    <ligand>
        <name>S-methyl-5'-thioadenosine</name>
        <dbReference type="ChEBI" id="CHEBI:17509"/>
    </ligand>
</feature>
<feature type="binding site" evidence="5">
    <location>
        <position position="84"/>
    </location>
    <ligand>
        <name>spermidine</name>
        <dbReference type="ChEBI" id="CHEBI:57834"/>
    </ligand>
</feature>
<feature type="binding site" evidence="5">
    <location>
        <begin position="135"/>
        <end position="136"/>
    </location>
    <ligand>
        <name>S-methyl-5'-thioadenosine</name>
        <dbReference type="ChEBI" id="CHEBI:17509"/>
    </ligand>
</feature>
<evidence type="ECO:0000256" key="3">
    <source>
        <dbReference type="ARBA" id="ARBA00023066"/>
    </source>
</evidence>
<evidence type="ECO:0000313" key="11">
    <source>
        <dbReference type="Proteomes" id="UP000280842"/>
    </source>
</evidence>
<evidence type="ECO:0000259" key="9">
    <source>
        <dbReference type="PROSITE" id="PS51006"/>
    </source>
</evidence>
<dbReference type="InterPro" id="IPR035246">
    <property type="entry name" value="Spermidine_synt_N"/>
</dbReference>
<feature type="domain" description="PABS" evidence="9">
    <location>
        <begin position="1"/>
        <end position="233"/>
    </location>
</feature>
<dbReference type="SUPFAM" id="SSF53335">
    <property type="entry name" value="S-adenosyl-L-methionine-dependent methyltransferases"/>
    <property type="match status" value="1"/>
</dbReference>
<sequence length="278" mass="32189">MIWFTEYQTENVGLTLKVRQLKNVHSKYQNIYLFENQDFGKVLVLDGAIQTTEKDEFMYHEMLVHPALVKHKNPEKVLVIGGGDGGSVREILKHPSIKQVDLCEIDEEVILISEKNLPNISGKLRDDKVKIYIEDGNEFLNERKNYYDVIIMDSSDPIGPAEVLFKSSFYDKVKEALKEDGIMVAQTESPFLQEKFFKNAVKEIKKSFKYFGVYTGFVPSYPAGMWSYTMASDNINILEDDEGYKKLKNIKTKYINEDIYKSLFKAVPQFIKDMIEEQ</sequence>
<dbReference type="NCBIfam" id="TIGR00417">
    <property type="entry name" value="speE"/>
    <property type="match status" value="1"/>
</dbReference>
<dbReference type="InterPro" id="IPR001045">
    <property type="entry name" value="Spermi_synthase"/>
</dbReference>
<comment type="pathway">
    <text evidence="5">Amine and polyamine biosynthesis; spermidine biosynthesis; spermidine from putrescine: step 1/1.</text>
</comment>
<comment type="function">
    <text evidence="5">Catalyzes the irreversible transfer of a propylamine group from the amino donor S-adenosylmethioninamine (decarboxy-AdoMet) to putrescine (1,4-diaminobutane) to yield spermidine.</text>
</comment>
<dbReference type="PROSITE" id="PS01330">
    <property type="entry name" value="PABS_1"/>
    <property type="match status" value="1"/>
</dbReference>
<dbReference type="OrthoDB" id="9793120at2"/>
<feature type="binding site" evidence="5">
    <location>
        <position position="160"/>
    </location>
    <ligand>
        <name>S-methyl-5'-thioadenosine</name>
        <dbReference type="ChEBI" id="CHEBI:17509"/>
    </ligand>
</feature>
<protein>
    <recommendedName>
        <fullName evidence="5">Polyamine aminopropyltransferase</fullName>
    </recommendedName>
    <alternativeName>
        <fullName evidence="5">Putrescine aminopropyltransferase</fullName>
        <shortName evidence="5">PAPT</shortName>
    </alternativeName>
    <alternativeName>
        <fullName evidence="5">Spermidine synthase</fullName>
        <shortName evidence="5">SPDS</shortName>
        <shortName evidence="5">SPDSY</shortName>
        <ecNumber evidence="5">2.5.1.16</ecNumber>
    </alternativeName>
</protein>
<dbReference type="AlphaFoldDB" id="A0A3M0C3M4"/>
<dbReference type="Proteomes" id="UP000280842">
    <property type="component" value="Unassembled WGS sequence"/>
</dbReference>
<dbReference type="NCBIfam" id="NF002010">
    <property type="entry name" value="PRK00811.1"/>
    <property type="match status" value="1"/>
</dbReference>
<dbReference type="CDD" id="cd02440">
    <property type="entry name" value="AdoMet_MTases"/>
    <property type="match status" value="1"/>
</dbReference>
<dbReference type="HAMAP" id="MF_00198">
    <property type="entry name" value="Spermidine_synth"/>
    <property type="match status" value="1"/>
</dbReference>
<evidence type="ECO:0000256" key="8">
    <source>
        <dbReference type="RuleBase" id="RU003837"/>
    </source>
</evidence>
<proteinExistence type="inferred from homology"/>
<dbReference type="Gene3D" id="2.30.140.10">
    <property type="entry name" value="Spermidine synthase, tetramerisation domain"/>
    <property type="match status" value="1"/>
</dbReference>
<evidence type="ECO:0000256" key="1">
    <source>
        <dbReference type="ARBA" id="ARBA00007867"/>
    </source>
</evidence>
<dbReference type="EC" id="2.5.1.16" evidence="5"/>
<dbReference type="UniPathway" id="UPA00248">
    <property type="reaction ID" value="UER00314"/>
</dbReference>
<dbReference type="GO" id="GO:0008295">
    <property type="term" value="P:spermidine biosynthetic process"/>
    <property type="evidence" value="ECO:0007669"/>
    <property type="project" value="UniProtKB-UniRule"/>
</dbReference>
<feature type="binding site" evidence="5">
    <location>
        <position position="60"/>
    </location>
    <ligand>
        <name>spermidine</name>
        <dbReference type="ChEBI" id="CHEBI:57834"/>
    </ligand>
</feature>
<dbReference type="InterPro" id="IPR030374">
    <property type="entry name" value="PABS"/>
</dbReference>
<gene>
    <name evidence="5" type="primary">speE</name>
    <name evidence="10" type="ORF">CLV39_0178</name>
</gene>
<evidence type="ECO:0000256" key="7">
    <source>
        <dbReference type="RuleBase" id="RU003836"/>
    </source>
</evidence>
<keyword evidence="2 5" id="KW-0808">Transferase</keyword>
<comment type="caution">
    <text evidence="10">The sequence shown here is derived from an EMBL/GenBank/DDBJ whole genome shotgun (WGS) entry which is preliminary data.</text>
</comment>
<evidence type="ECO:0000256" key="2">
    <source>
        <dbReference type="ARBA" id="ARBA00022679"/>
    </source>
</evidence>
<keyword evidence="11" id="KW-1185">Reference proteome</keyword>
<evidence type="ECO:0000313" key="10">
    <source>
        <dbReference type="EMBL" id="RMA97562.1"/>
    </source>
</evidence>
<dbReference type="PROSITE" id="PS51006">
    <property type="entry name" value="PABS_2"/>
    <property type="match status" value="1"/>
</dbReference>
<comment type="similarity">
    <text evidence="1 5 7">Belongs to the spermidine/spermine synthase family.</text>
</comment>
<reference evidence="10 11" key="1">
    <citation type="submission" date="2018-10" db="EMBL/GenBank/DDBJ databases">
        <title>Genomic Encyclopedia of Archaeal and Bacterial Type Strains, Phase II (KMG-II): from individual species to whole genera.</title>
        <authorList>
            <person name="Goeker M."/>
        </authorList>
    </citation>
    <scope>NUCLEOTIDE SEQUENCE [LARGE SCALE GENOMIC DNA]</scope>
    <source>
        <strain evidence="10 11">VM1</strain>
    </source>
</reference>
<feature type="binding site" evidence="5">
    <location>
        <position position="104"/>
    </location>
    <ligand>
        <name>S-methyl-5'-thioadenosine</name>
        <dbReference type="ChEBI" id="CHEBI:17509"/>
    </ligand>
</feature>
<dbReference type="InterPro" id="IPR030373">
    <property type="entry name" value="PABS_CS"/>
</dbReference>
<dbReference type="PANTHER" id="PTHR11558">
    <property type="entry name" value="SPERMIDINE/SPERMINE SYNTHASE"/>
    <property type="match status" value="1"/>
</dbReference>
<dbReference type="Gene3D" id="3.40.50.150">
    <property type="entry name" value="Vaccinia Virus protein VP39"/>
    <property type="match status" value="1"/>
</dbReference>
<accession>A0A3M0C3M4</accession>
<evidence type="ECO:0000256" key="4">
    <source>
        <dbReference type="ARBA" id="ARBA00023115"/>
    </source>
</evidence>
<evidence type="ECO:0000256" key="5">
    <source>
        <dbReference type="HAMAP-Rule" id="MF_00198"/>
    </source>
</evidence>
<dbReference type="RefSeq" id="WP_121922340.1">
    <property type="nucleotide sequence ID" value="NZ_REFO01000010.1"/>
</dbReference>
<dbReference type="Pfam" id="PF01564">
    <property type="entry name" value="Spermine_synth"/>
    <property type="match status" value="1"/>
</dbReference>
<dbReference type="GO" id="GO:0005829">
    <property type="term" value="C:cytosol"/>
    <property type="evidence" value="ECO:0007669"/>
    <property type="project" value="TreeGrafter"/>
</dbReference>